<sequence length="285" mass="30342">MRNRVGDGAETAFAFAQRGIGPHLLGDVEMGHQRTVHIAERIAQRRGRDHDGTARAGLVEGFDVNDALDVFLAAQGARHRPLGGHHRLAVACRIVGPPALVGGILLPALGHRIAGAPDALHHPVTADQLAAGVGDHDAGRDRVQQRVQAVALARRHLRRLLAAQLGFDVVGHVAALHEDAAHRARLVEPRLVDKVDPAHFHAAAARALQPHRHAPPDIGLGARVHLVEQLVEALALEFGQHLTQGLADRIAAADQVAIGRVGEFEAVLRAAQQGHEAGRVLEQLA</sequence>
<protein>
    <submittedName>
        <fullName evidence="1">Uncharacterized protein</fullName>
    </submittedName>
</protein>
<organism evidence="1 2">
    <name type="scientific">Massilia norwichensis</name>
    <dbReference type="NCBI Taxonomy" id="1442366"/>
    <lineage>
        <taxon>Bacteria</taxon>
        <taxon>Pseudomonadati</taxon>
        <taxon>Pseudomonadota</taxon>
        <taxon>Betaproteobacteria</taxon>
        <taxon>Burkholderiales</taxon>
        <taxon>Oxalobacteraceae</taxon>
        <taxon>Telluria group</taxon>
        <taxon>Massilia</taxon>
    </lineage>
</organism>
<proteinExistence type="predicted"/>
<evidence type="ECO:0000313" key="2">
    <source>
        <dbReference type="Proteomes" id="UP001205560"/>
    </source>
</evidence>
<dbReference type="EMBL" id="JANUGX010000025">
    <property type="protein sequence ID" value="MCS0591335.1"/>
    <property type="molecule type" value="Genomic_DNA"/>
</dbReference>
<keyword evidence="2" id="KW-1185">Reference proteome</keyword>
<accession>A0ABT2AAV7</accession>
<name>A0ABT2AAV7_9BURK</name>
<reference evidence="1 2" key="1">
    <citation type="submission" date="2022-08" db="EMBL/GenBank/DDBJ databases">
        <title>Reclassification of Massilia species as members of the genera Telluria, Duganella, Pseudoduganella, Mokoshia gen. nov. and Zemynaea gen. nov. using orthogonal and non-orthogonal genome-based approaches.</title>
        <authorList>
            <person name="Bowman J.P."/>
        </authorList>
    </citation>
    <scope>NUCLEOTIDE SEQUENCE [LARGE SCALE GENOMIC DNA]</scope>
    <source>
        <strain evidence="1 2">LMG 28164</strain>
    </source>
</reference>
<evidence type="ECO:0000313" key="1">
    <source>
        <dbReference type="EMBL" id="MCS0591335.1"/>
    </source>
</evidence>
<dbReference type="Proteomes" id="UP001205560">
    <property type="component" value="Unassembled WGS sequence"/>
</dbReference>
<comment type="caution">
    <text evidence="1">The sequence shown here is derived from an EMBL/GenBank/DDBJ whole genome shotgun (WGS) entry which is preliminary data.</text>
</comment>
<gene>
    <name evidence="1" type="ORF">NX782_19275</name>
</gene>